<dbReference type="InterPro" id="IPR030489">
    <property type="entry name" value="TR_Rrf2-type_CS"/>
</dbReference>
<organism evidence="1">
    <name type="scientific">hydrothermal vent metagenome</name>
    <dbReference type="NCBI Taxonomy" id="652676"/>
    <lineage>
        <taxon>unclassified sequences</taxon>
        <taxon>metagenomes</taxon>
        <taxon>ecological metagenomes</taxon>
    </lineage>
</organism>
<dbReference type="InterPro" id="IPR036390">
    <property type="entry name" value="WH_DNA-bd_sf"/>
</dbReference>
<sequence length="134" mass="14825">MVSISTKGIYGVAAMHALYKSPNAKLMQIKEIAAMTQISHGYLEQILSSLKKSSLVVSIRGVNGGYKLARDAGEIIVLDIVEALEGKLFVPSENVGASVVLDSFWADMQEQTRRVFSIKLCDLDKSYQTFFYEI</sequence>
<dbReference type="NCBIfam" id="TIGR00738">
    <property type="entry name" value="rrf2_super"/>
    <property type="match status" value="1"/>
</dbReference>
<proteinExistence type="predicted"/>
<dbReference type="EMBL" id="FPHF01000113">
    <property type="protein sequence ID" value="SFV69056.1"/>
    <property type="molecule type" value="Genomic_DNA"/>
</dbReference>
<evidence type="ECO:0000313" key="1">
    <source>
        <dbReference type="EMBL" id="SFV69056.1"/>
    </source>
</evidence>
<dbReference type="PANTHER" id="PTHR33221">
    <property type="entry name" value="WINGED HELIX-TURN-HELIX TRANSCRIPTIONAL REGULATOR, RRF2 FAMILY"/>
    <property type="match status" value="1"/>
</dbReference>
<dbReference type="PANTHER" id="PTHR33221:SF15">
    <property type="entry name" value="HTH-TYPE TRANSCRIPTIONAL REGULATOR YWGB-RELATED"/>
    <property type="match status" value="1"/>
</dbReference>
<dbReference type="InterPro" id="IPR000944">
    <property type="entry name" value="Tscrpt_reg_Rrf2"/>
</dbReference>
<accession>A0A1W1CTB0</accession>
<dbReference type="Pfam" id="PF02082">
    <property type="entry name" value="Rrf2"/>
    <property type="match status" value="1"/>
</dbReference>
<reference evidence="1" key="1">
    <citation type="submission" date="2016-10" db="EMBL/GenBank/DDBJ databases">
        <authorList>
            <person name="de Groot N.N."/>
        </authorList>
    </citation>
    <scope>NUCLEOTIDE SEQUENCE</scope>
</reference>
<dbReference type="PROSITE" id="PS51197">
    <property type="entry name" value="HTH_RRF2_2"/>
    <property type="match status" value="1"/>
</dbReference>
<dbReference type="InterPro" id="IPR036388">
    <property type="entry name" value="WH-like_DNA-bd_sf"/>
</dbReference>
<dbReference type="GO" id="GO:0005829">
    <property type="term" value="C:cytosol"/>
    <property type="evidence" value="ECO:0007669"/>
    <property type="project" value="TreeGrafter"/>
</dbReference>
<dbReference type="AlphaFoldDB" id="A0A1W1CTB0"/>
<dbReference type="SUPFAM" id="SSF46785">
    <property type="entry name" value="Winged helix' DNA-binding domain"/>
    <property type="match status" value="1"/>
</dbReference>
<dbReference type="Gene3D" id="1.10.10.10">
    <property type="entry name" value="Winged helix-like DNA-binding domain superfamily/Winged helix DNA-binding domain"/>
    <property type="match status" value="1"/>
</dbReference>
<protein>
    <submittedName>
        <fullName evidence="1">Iron-sulfur cluster regulator IscR</fullName>
    </submittedName>
</protein>
<dbReference type="GO" id="GO:0003700">
    <property type="term" value="F:DNA-binding transcription factor activity"/>
    <property type="evidence" value="ECO:0007669"/>
    <property type="project" value="TreeGrafter"/>
</dbReference>
<dbReference type="PROSITE" id="PS01332">
    <property type="entry name" value="HTH_RRF2_1"/>
    <property type="match status" value="1"/>
</dbReference>
<name>A0A1W1CTB0_9ZZZZ</name>
<gene>
    <name evidence="1" type="ORF">MNB_SM-4-774</name>
</gene>